<dbReference type="Proteomes" id="UP000313645">
    <property type="component" value="Unassembled WGS sequence"/>
</dbReference>
<reference evidence="5 6" key="1">
    <citation type="submission" date="2019-02" db="EMBL/GenBank/DDBJ databases">
        <title>Marinobacter halodurans sp. nov., a marine bacterium isolated from sea tidal flat.</title>
        <authorList>
            <person name="Yoo Y."/>
            <person name="Lee D.W."/>
            <person name="Kim B.S."/>
            <person name="Kim J.-J."/>
        </authorList>
    </citation>
    <scope>NUCLEOTIDE SEQUENCE [LARGE SCALE GENOMIC DNA]</scope>
    <source>
        <strain evidence="5 6">YJ-S3-2</strain>
    </source>
</reference>
<comment type="caution">
    <text evidence="5">The sequence shown here is derived from an EMBL/GenBank/DDBJ whole genome shotgun (WGS) entry which is preliminary data.</text>
</comment>
<proteinExistence type="inferred from homology"/>
<dbReference type="InterPro" id="IPR001482">
    <property type="entry name" value="T2SS/T4SS_dom"/>
</dbReference>
<dbReference type="RefSeq" id="WP_131480365.1">
    <property type="nucleotide sequence ID" value="NZ_SJDL01000008.1"/>
</dbReference>
<keyword evidence="6" id="KW-1185">Reference proteome</keyword>
<name>A0ABY1ZPN1_9GAMM</name>
<gene>
    <name evidence="5" type="ORF">EZI54_06865</name>
</gene>
<protein>
    <recommendedName>
        <fullName evidence="4">Bacterial type II secretion system protein E domain-containing protein</fullName>
    </recommendedName>
</protein>
<organism evidence="5 6">
    <name type="scientific">Marinobacter halodurans</name>
    <dbReference type="NCBI Taxonomy" id="2528979"/>
    <lineage>
        <taxon>Bacteria</taxon>
        <taxon>Pseudomonadati</taxon>
        <taxon>Pseudomonadota</taxon>
        <taxon>Gammaproteobacteria</taxon>
        <taxon>Pseudomonadales</taxon>
        <taxon>Marinobacteraceae</taxon>
        <taxon>Marinobacter</taxon>
    </lineage>
</organism>
<dbReference type="Pfam" id="PF00437">
    <property type="entry name" value="T2SSE"/>
    <property type="match status" value="1"/>
</dbReference>
<feature type="domain" description="Bacterial type II secretion system protein E" evidence="4">
    <location>
        <begin position="98"/>
        <end position="282"/>
    </location>
</feature>
<evidence type="ECO:0000256" key="3">
    <source>
        <dbReference type="ARBA" id="ARBA00022840"/>
    </source>
</evidence>
<evidence type="ECO:0000313" key="5">
    <source>
        <dbReference type="EMBL" id="TBW57372.1"/>
    </source>
</evidence>
<dbReference type="PANTHER" id="PTHR30258:SF3">
    <property type="entry name" value="SLL1921 PROTEIN"/>
    <property type="match status" value="1"/>
</dbReference>
<dbReference type="Gene3D" id="3.40.50.300">
    <property type="entry name" value="P-loop containing nucleotide triphosphate hydrolases"/>
    <property type="match status" value="1"/>
</dbReference>
<evidence type="ECO:0000256" key="1">
    <source>
        <dbReference type="ARBA" id="ARBA00006611"/>
    </source>
</evidence>
<sequence>MPHSNALVVLLISRSSTTSNIEACAVNVAEPTDWVLIEDEPERSLVYPENVLSDGEKNAKARELLNLCQQKANEGQVDFRIVHNEQPYRGSAQRPLEGRTFFLRALDRRVEPLKPGRIPKPIVQQLMKPSLQTGGLILVSGPPGCGKSTTVARTVAGRLLQFGGVAWCLENPVEFLLQGNHGPGHCWQKEVAQGGYGQAMRDVMRCYPVGVPGILTVGEVRDQETADHCLKAALNGLLVIATVHANTIEMTIERILNMCSEGQRDAFRATLAGSLKLVVHQRRNVSNQVRLNSLWVKHGSSAYGAIRDGRSDLLANDVQYQANRLRMGEPVCE</sequence>
<evidence type="ECO:0000313" key="6">
    <source>
        <dbReference type="Proteomes" id="UP000313645"/>
    </source>
</evidence>
<keyword evidence="2" id="KW-0547">Nucleotide-binding</keyword>
<dbReference type="InterPro" id="IPR027417">
    <property type="entry name" value="P-loop_NTPase"/>
</dbReference>
<dbReference type="PANTHER" id="PTHR30258">
    <property type="entry name" value="TYPE II SECRETION SYSTEM PROTEIN GSPE-RELATED"/>
    <property type="match status" value="1"/>
</dbReference>
<comment type="similarity">
    <text evidence="1">Belongs to the GSP E family.</text>
</comment>
<dbReference type="SUPFAM" id="SSF52540">
    <property type="entry name" value="P-loop containing nucleoside triphosphate hydrolases"/>
    <property type="match status" value="1"/>
</dbReference>
<dbReference type="EMBL" id="SJDL01000008">
    <property type="protein sequence ID" value="TBW57372.1"/>
    <property type="molecule type" value="Genomic_DNA"/>
</dbReference>
<evidence type="ECO:0000259" key="4">
    <source>
        <dbReference type="Pfam" id="PF00437"/>
    </source>
</evidence>
<accession>A0ABY1ZPN1</accession>
<evidence type="ECO:0000256" key="2">
    <source>
        <dbReference type="ARBA" id="ARBA00022741"/>
    </source>
</evidence>
<keyword evidence="3" id="KW-0067">ATP-binding</keyword>